<dbReference type="InterPro" id="IPR001647">
    <property type="entry name" value="HTH_TetR"/>
</dbReference>
<keyword evidence="6" id="KW-1185">Reference proteome</keyword>
<keyword evidence="1 2" id="KW-0238">DNA-binding</keyword>
<accession>A0A6I3MB23</accession>
<gene>
    <name evidence="5" type="ORF">GJ743_18690</name>
</gene>
<dbReference type="PROSITE" id="PS50977">
    <property type="entry name" value="HTH_TETR_2"/>
    <property type="match status" value="1"/>
</dbReference>
<evidence type="ECO:0000256" key="3">
    <source>
        <dbReference type="SAM" id="MobiDB-lite"/>
    </source>
</evidence>
<evidence type="ECO:0000313" key="5">
    <source>
        <dbReference type="EMBL" id="MTH70395.1"/>
    </source>
</evidence>
<evidence type="ECO:0000313" key="6">
    <source>
        <dbReference type="Proteomes" id="UP000433071"/>
    </source>
</evidence>
<proteinExistence type="predicted"/>
<dbReference type="InterPro" id="IPR009057">
    <property type="entry name" value="Homeodomain-like_sf"/>
</dbReference>
<dbReference type="OrthoDB" id="7505659at2"/>
<reference evidence="5 6" key="1">
    <citation type="submission" date="2019-11" db="EMBL/GenBank/DDBJ databases">
        <title>Agromyces kandeliae sp. nov., isolated from mangrove soil.</title>
        <authorList>
            <person name="Wang R."/>
        </authorList>
    </citation>
    <scope>NUCLEOTIDE SEQUENCE [LARGE SCALE GENOMIC DNA]</scope>
    <source>
        <strain evidence="5 6">JCM 11433</strain>
    </source>
</reference>
<evidence type="ECO:0000259" key="4">
    <source>
        <dbReference type="PROSITE" id="PS50977"/>
    </source>
</evidence>
<dbReference type="AlphaFoldDB" id="A0A6I3MB23"/>
<dbReference type="SUPFAM" id="SSF46689">
    <property type="entry name" value="Homeodomain-like"/>
    <property type="match status" value="1"/>
</dbReference>
<dbReference type="Pfam" id="PF00440">
    <property type="entry name" value="TetR_N"/>
    <property type="match status" value="1"/>
</dbReference>
<protein>
    <submittedName>
        <fullName evidence="5">TetR family transcriptional regulator</fullName>
    </submittedName>
</protein>
<dbReference type="GO" id="GO:0003677">
    <property type="term" value="F:DNA binding"/>
    <property type="evidence" value="ECO:0007669"/>
    <property type="project" value="UniProtKB-UniRule"/>
</dbReference>
<feature type="region of interest" description="Disordered" evidence="3">
    <location>
        <begin position="1"/>
        <end position="22"/>
    </location>
</feature>
<organism evidence="5 6">
    <name type="scientific">Agromyces bracchium</name>
    <dbReference type="NCBI Taxonomy" id="88376"/>
    <lineage>
        <taxon>Bacteria</taxon>
        <taxon>Bacillati</taxon>
        <taxon>Actinomycetota</taxon>
        <taxon>Actinomycetes</taxon>
        <taxon>Micrococcales</taxon>
        <taxon>Microbacteriaceae</taxon>
        <taxon>Agromyces</taxon>
    </lineage>
</organism>
<evidence type="ECO:0000256" key="1">
    <source>
        <dbReference type="ARBA" id="ARBA00023125"/>
    </source>
</evidence>
<comment type="caution">
    <text evidence="5">The sequence shown here is derived from an EMBL/GenBank/DDBJ whole genome shotgun (WGS) entry which is preliminary data.</text>
</comment>
<sequence length="150" mass="16387">MAINPSMQNHRSDAGAGRRGQYGNCRHAREGILTPATDVFSRSGPPSGSLRELARLAQMSEAGVLSHYASRNALLLATLERRDAWQTSRLDELSSDPRTLSHRATSVTAEAITDIGMTHRRAPTCCARFRLLPPTAHVSARCPSENLETH</sequence>
<dbReference type="EMBL" id="WMLB01000046">
    <property type="protein sequence ID" value="MTH70395.1"/>
    <property type="molecule type" value="Genomic_DNA"/>
</dbReference>
<name>A0A6I3MB23_9MICO</name>
<dbReference type="Gene3D" id="1.10.357.10">
    <property type="entry name" value="Tetracycline Repressor, domain 2"/>
    <property type="match status" value="1"/>
</dbReference>
<dbReference type="Proteomes" id="UP000433071">
    <property type="component" value="Unassembled WGS sequence"/>
</dbReference>
<feature type="DNA-binding region" description="H-T-H motif" evidence="2">
    <location>
        <begin position="49"/>
        <end position="68"/>
    </location>
</feature>
<feature type="domain" description="HTH tetR-type" evidence="4">
    <location>
        <begin position="26"/>
        <end position="86"/>
    </location>
</feature>
<evidence type="ECO:0000256" key="2">
    <source>
        <dbReference type="PROSITE-ProRule" id="PRU00335"/>
    </source>
</evidence>